<evidence type="ECO:0000313" key="3">
    <source>
        <dbReference type="Proteomes" id="UP001153328"/>
    </source>
</evidence>
<reference evidence="2" key="1">
    <citation type="submission" date="2021-06" db="EMBL/GenBank/DDBJ databases">
        <authorList>
            <person name="Arsene-Ploetze F."/>
        </authorList>
    </citation>
    <scope>NUCLEOTIDE SEQUENCE</scope>
    <source>
        <strain evidence="2">SBRY1</strain>
    </source>
</reference>
<organism evidence="2 3">
    <name type="scientific">Actinacidiphila bryophytorum</name>
    <dbReference type="NCBI Taxonomy" id="1436133"/>
    <lineage>
        <taxon>Bacteria</taxon>
        <taxon>Bacillati</taxon>
        <taxon>Actinomycetota</taxon>
        <taxon>Actinomycetes</taxon>
        <taxon>Kitasatosporales</taxon>
        <taxon>Streptomycetaceae</taxon>
        <taxon>Actinacidiphila</taxon>
    </lineage>
</organism>
<accession>A0A9W4MF53</accession>
<dbReference type="Proteomes" id="UP001153328">
    <property type="component" value="Unassembled WGS sequence"/>
</dbReference>
<dbReference type="EMBL" id="CAJVAX010000017">
    <property type="protein sequence ID" value="CAG7641099.1"/>
    <property type="molecule type" value="Genomic_DNA"/>
</dbReference>
<evidence type="ECO:0000313" key="2">
    <source>
        <dbReference type="EMBL" id="CAG7641099.1"/>
    </source>
</evidence>
<gene>
    <name evidence="2" type="ORF">SBRY_30499</name>
</gene>
<protein>
    <submittedName>
        <fullName evidence="2">Uncharacterized protein</fullName>
    </submittedName>
</protein>
<evidence type="ECO:0000256" key="1">
    <source>
        <dbReference type="SAM" id="MobiDB-lite"/>
    </source>
</evidence>
<proteinExistence type="predicted"/>
<dbReference type="AlphaFoldDB" id="A0A9W4MF53"/>
<feature type="region of interest" description="Disordered" evidence="1">
    <location>
        <begin position="398"/>
        <end position="424"/>
    </location>
</feature>
<dbReference type="RefSeq" id="WP_205042858.1">
    <property type="nucleotide sequence ID" value="NZ_CAJVAX010000017.1"/>
</dbReference>
<name>A0A9W4MF53_9ACTN</name>
<comment type="caution">
    <text evidence="2">The sequence shown here is derived from an EMBL/GenBank/DDBJ whole genome shotgun (WGS) entry which is preliminary data.</text>
</comment>
<keyword evidence="3" id="KW-1185">Reference proteome</keyword>
<sequence length="424" mass="45273">MPTETAHEDSRLSLWLRVRKYAVPAPMIETATARRQAGDWAGACAAAGLDVDLSPRSVARTHGRELAARVRADLRRLAPDLLRWHMPRVGPDGVLRPGLTIPLARYDTADGPPVHLVARTPPAWADGGQRISLALWDGTWAGPGARHPHRHPHRRFRLDLHRHLWDAERSAELRTRSGADGLGCAADRWAEEAALVLRDEGRTAGAVAVRLGARRRLVLHVGGDSPPPPPVLPLLPDAATWALPDRELLRAGLIGPGALHPLVAAALVPGYEAGTRPPPPDPVEQLRLVDCRGARHRIALVDGVLAPLDHGPAELHRESLLTALGGTPLPCLRAIDTAHRRPDCLPEVRGRLDHGDTAAAVALVEALLGPGASLRDGELATALRSASTRRTAHALYRANLPPPGRALPTRPGLRSGASSAGPST</sequence>